<comment type="caution">
    <text evidence="8">The sequence shown here is derived from an EMBL/GenBank/DDBJ whole genome shotgun (WGS) entry which is preliminary data.</text>
</comment>
<feature type="domain" description="Acyl-CoA dehydrogenase/oxidase C-terminal" evidence="6">
    <location>
        <begin position="216"/>
        <end position="352"/>
    </location>
</feature>
<dbReference type="InterPro" id="IPR009075">
    <property type="entry name" value="AcylCo_DH/oxidase_C"/>
</dbReference>
<evidence type="ECO:0000259" key="7">
    <source>
        <dbReference type="Pfam" id="PF02771"/>
    </source>
</evidence>
<keyword evidence="5" id="KW-0560">Oxidoreductase</keyword>
<evidence type="ECO:0000256" key="5">
    <source>
        <dbReference type="ARBA" id="ARBA00023002"/>
    </source>
</evidence>
<dbReference type="Pfam" id="PF00441">
    <property type="entry name" value="Acyl-CoA_dh_1"/>
    <property type="match status" value="1"/>
</dbReference>
<dbReference type="PANTHER" id="PTHR43884">
    <property type="entry name" value="ACYL-COA DEHYDROGENASE"/>
    <property type="match status" value="1"/>
</dbReference>
<evidence type="ECO:0000313" key="9">
    <source>
        <dbReference type="Proteomes" id="UP000537161"/>
    </source>
</evidence>
<keyword evidence="4" id="KW-0274">FAD</keyword>
<evidence type="ECO:0000313" key="8">
    <source>
        <dbReference type="EMBL" id="MBB5705134.1"/>
    </source>
</evidence>
<dbReference type="Pfam" id="PF02771">
    <property type="entry name" value="Acyl-CoA_dh_N"/>
    <property type="match status" value="1"/>
</dbReference>
<organism evidence="8 9">
    <name type="scientific">Sphingopyxis panaciterrulae</name>
    <dbReference type="NCBI Taxonomy" id="462372"/>
    <lineage>
        <taxon>Bacteria</taxon>
        <taxon>Pseudomonadati</taxon>
        <taxon>Pseudomonadota</taxon>
        <taxon>Alphaproteobacteria</taxon>
        <taxon>Sphingomonadales</taxon>
        <taxon>Sphingomonadaceae</taxon>
        <taxon>Sphingopyxis</taxon>
    </lineage>
</organism>
<gene>
    <name evidence="8" type="ORF">FHR21_000459</name>
</gene>
<evidence type="ECO:0000256" key="4">
    <source>
        <dbReference type="ARBA" id="ARBA00022827"/>
    </source>
</evidence>
<evidence type="ECO:0000259" key="6">
    <source>
        <dbReference type="Pfam" id="PF00441"/>
    </source>
</evidence>
<reference evidence="8 9" key="1">
    <citation type="submission" date="2020-08" db="EMBL/GenBank/DDBJ databases">
        <title>Genomic Encyclopedia of Type Strains, Phase IV (KMG-IV): sequencing the most valuable type-strain genomes for metagenomic binning, comparative biology and taxonomic classification.</title>
        <authorList>
            <person name="Goeker M."/>
        </authorList>
    </citation>
    <scope>NUCLEOTIDE SEQUENCE [LARGE SCALE GENOMIC DNA]</scope>
    <source>
        <strain evidence="8 9">DSM 27163</strain>
    </source>
</reference>
<dbReference type="InterPro" id="IPR013786">
    <property type="entry name" value="AcylCoA_DH/ox_N"/>
</dbReference>
<dbReference type="InterPro" id="IPR009100">
    <property type="entry name" value="AcylCoA_DH/oxidase_NM_dom_sf"/>
</dbReference>
<dbReference type="Gene3D" id="1.20.140.10">
    <property type="entry name" value="Butyryl-CoA Dehydrogenase, subunit A, domain 3"/>
    <property type="match status" value="1"/>
</dbReference>
<feature type="domain" description="Acyl-CoA dehydrogenase/oxidase N-terminal" evidence="7">
    <location>
        <begin position="25"/>
        <end position="114"/>
    </location>
</feature>
<dbReference type="EMBL" id="JACIJH010000001">
    <property type="protein sequence ID" value="MBB5705134.1"/>
    <property type="molecule type" value="Genomic_DNA"/>
</dbReference>
<accession>A0A7W9EP62</accession>
<dbReference type="SUPFAM" id="SSF56645">
    <property type="entry name" value="Acyl-CoA dehydrogenase NM domain-like"/>
    <property type="match status" value="1"/>
</dbReference>
<keyword evidence="9" id="KW-1185">Reference proteome</keyword>
<dbReference type="AlphaFoldDB" id="A0A7W9EP62"/>
<dbReference type="Proteomes" id="UP000537161">
    <property type="component" value="Unassembled WGS sequence"/>
</dbReference>
<name>A0A7W9EP62_9SPHN</name>
<dbReference type="GO" id="GO:0003995">
    <property type="term" value="F:acyl-CoA dehydrogenase activity"/>
    <property type="evidence" value="ECO:0007669"/>
    <property type="project" value="TreeGrafter"/>
</dbReference>
<evidence type="ECO:0000256" key="2">
    <source>
        <dbReference type="ARBA" id="ARBA00009347"/>
    </source>
</evidence>
<dbReference type="Gene3D" id="1.10.540.10">
    <property type="entry name" value="Acyl-CoA dehydrogenase/oxidase, N-terminal domain"/>
    <property type="match status" value="1"/>
</dbReference>
<proteinExistence type="inferred from homology"/>
<comment type="similarity">
    <text evidence="2">Belongs to the acyl-CoA dehydrogenase family.</text>
</comment>
<dbReference type="InterPro" id="IPR037069">
    <property type="entry name" value="AcylCoA_DH/ox_N_sf"/>
</dbReference>
<evidence type="ECO:0000256" key="1">
    <source>
        <dbReference type="ARBA" id="ARBA00001974"/>
    </source>
</evidence>
<dbReference type="RefSeq" id="WP_184094891.1">
    <property type="nucleotide sequence ID" value="NZ_JACIJH010000001.1"/>
</dbReference>
<dbReference type="InterPro" id="IPR036250">
    <property type="entry name" value="AcylCo_DH-like_C"/>
</dbReference>
<dbReference type="GO" id="GO:0050660">
    <property type="term" value="F:flavin adenine dinucleotide binding"/>
    <property type="evidence" value="ECO:0007669"/>
    <property type="project" value="InterPro"/>
</dbReference>
<dbReference type="SUPFAM" id="SSF47203">
    <property type="entry name" value="Acyl-CoA dehydrogenase C-terminal domain-like"/>
    <property type="match status" value="1"/>
</dbReference>
<comment type="cofactor">
    <cofactor evidence="1">
        <name>FAD</name>
        <dbReference type="ChEBI" id="CHEBI:57692"/>
    </cofactor>
</comment>
<evidence type="ECO:0000256" key="3">
    <source>
        <dbReference type="ARBA" id="ARBA00022630"/>
    </source>
</evidence>
<keyword evidence="3" id="KW-0285">Flavoprotein</keyword>
<sequence length="357" mass="36701">MSDELDPGVLAESFAEMLGAEWPREKAVAWSQAPALFAEPLWEQMAALGWTALTVPEAYGGLGLGMEAAAALHAALGAAAAPVPMLGTTLAAALLGAAGSEAQRTKLLPGLADGSSRAAVAQPGDMPIRLDGGSVGATIPDMIGAPAATLLFLRGERAGRPCWLALPADASGVSIAATALTDATRTLGTVTLDGVTVDEDALILAEDPAALDDHLLRVAAIAIAADAIGGGEAALAGTIDYMKVREQFGRVIGSFQALKHRVADHQAALVAARGLVEHAAGLPDDAPHALLDALSAKQHVTRTVAEIARDCIQLHGGVGFTAEFFPHIYLKRGKLNEVLFGTRTILLDRIADMLEAA</sequence>
<protein>
    <submittedName>
        <fullName evidence="8">Alkylation response protein AidB-like acyl-CoA dehydrogenase</fullName>
    </submittedName>
</protein>
<dbReference type="PANTHER" id="PTHR43884:SF20">
    <property type="entry name" value="ACYL-COA DEHYDROGENASE FADE28"/>
    <property type="match status" value="1"/>
</dbReference>